<keyword evidence="3" id="KW-1185">Reference proteome</keyword>
<dbReference type="RefSeq" id="WP_209886421.1">
    <property type="nucleotide sequence ID" value="NZ_BAAAJV010000009.1"/>
</dbReference>
<proteinExistence type="predicted"/>
<comment type="caution">
    <text evidence="2">The sequence shown here is derived from an EMBL/GenBank/DDBJ whole genome shotgun (WGS) entry which is preliminary data.</text>
</comment>
<gene>
    <name evidence="2" type="ORF">JOF44_000261</name>
</gene>
<dbReference type="Pfam" id="PF13930">
    <property type="entry name" value="Endonuclea_NS_2"/>
    <property type="match status" value="1"/>
</dbReference>
<dbReference type="Gene3D" id="3.40.570.10">
    <property type="entry name" value="Extracellular Endonuclease, subunit A"/>
    <property type="match status" value="1"/>
</dbReference>
<reference evidence="2 3" key="1">
    <citation type="submission" date="2021-03" db="EMBL/GenBank/DDBJ databases">
        <title>Sequencing the genomes of 1000 actinobacteria strains.</title>
        <authorList>
            <person name="Klenk H.-P."/>
        </authorList>
    </citation>
    <scope>NUCLEOTIDE SEQUENCE [LARGE SCALE GENOMIC DNA]</scope>
    <source>
        <strain evidence="2 3">DSM 14564</strain>
    </source>
</reference>
<dbReference type="Proteomes" id="UP000698222">
    <property type="component" value="Unassembled WGS sequence"/>
</dbReference>
<feature type="domain" description="Type VII secretion system protein EssD-like" evidence="1">
    <location>
        <begin position="47"/>
        <end position="181"/>
    </location>
</feature>
<sequence>MELEANTAYEVAGRGTYYTDATGRVTHVVTDYGPSRTPNPDLNHPAPNTTYVVNDKHVFVTDAKSRTVEVHAPHLERAEAPRSGSIQQSVGQSAGPGYDGGHLIQNALGGGRERINIVPMLEELNRSGSTKYNSVPTSFYRFESELRSAIRNGKEVDLSLYVDYGGGGSAPVRFEAEYLIDDDAHEWEGSNVRE</sequence>
<organism evidence="2 3">
    <name type="scientific">Brachybacterium fresconis</name>
    <dbReference type="NCBI Taxonomy" id="173363"/>
    <lineage>
        <taxon>Bacteria</taxon>
        <taxon>Bacillati</taxon>
        <taxon>Actinomycetota</taxon>
        <taxon>Actinomycetes</taxon>
        <taxon>Micrococcales</taxon>
        <taxon>Dermabacteraceae</taxon>
        <taxon>Brachybacterium</taxon>
    </lineage>
</organism>
<evidence type="ECO:0000313" key="2">
    <source>
        <dbReference type="EMBL" id="MBP2407358.1"/>
    </source>
</evidence>
<protein>
    <recommendedName>
        <fullName evidence="1">Type VII secretion system protein EssD-like domain-containing protein</fullName>
    </recommendedName>
</protein>
<evidence type="ECO:0000259" key="1">
    <source>
        <dbReference type="Pfam" id="PF13930"/>
    </source>
</evidence>
<evidence type="ECO:0000313" key="3">
    <source>
        <dbReference type="Proteomes" id="UP000698222"/>
    </source>
</evidence>
<dbReference type="InterPro" id="IPR044927">
    <property type="entry name" value="Endonuclea_NS_2"/>
</dbReference>
<dbReference type="EMBL" id="JAGIOC010000001">
    <property type="protein sequence ID" value="MBP2407358.1"/>
    <property type="molecule type" value="Genomic_DNA"/>
</dbReference>
<dbReference type="InterPro" id="IPR044929">
    <property type="entry name" value="DNA/RNA_non-sp_Endonuclease_sf"/>
</dbReference>
<name>A0ABS4YEZ8_9MICO</name>
<accession>A0ABS4YEZ8</accession>